<keyword evidence="3" id="KW-1185">Reference proteome</keyword>
<protein>
    <submittedName>
        <fullName evidence="2">Uncharacterized protein</fullName>
    </submittedName>
</protein>
<dbReference type="InParanoid" id="C0ND90"/>
<evidence type="ECO:0000256" key="1">
    <source>
        <dbReference type="SAM" id="MobiDB-lite"/>
    </source>
</evidence>
<dbReference type="AlphaFoldDB" id="C0ND90"/>
<reference evidence="2" key="1">
    <citation type="submission" date="2009-02" db="EMBL/GenBank/DDBJ databases">
        <title>The Genome Sequence of Ajellomyces capsulatus strain G186AR.</title>
        <authorList>
            <consortium name="The Broad Institute Genome Sequencing Platform"/>
            <person name="Champion M."/>
            <person name="Cuomo C."/>
            <person name="Ma L.-J."/>
            <person name="Henn M.R."/>
            <person name="Sil A."/>
            <person name="Goldman B."/>
            <person name="Young S.K."/>
            <person name="Kodira C.D."/>
            <person name="Zeng Q."/>
            <person name="Koehrsen M."/>
            <person name="Alvarado L."/>
            <person name="Berlin A."/>
            <person name="Borenstein D."/>
            <person name="Chen Z."/>
            <person name="Engels R."/>
            <person name="Freedman E."/>
            <person name="Gellesch M."/>
            <person name="Goldberg J."/>
            <person name="Griggs A."/>
            <person name="Gujja S."/>
            <person name="Heiman D."/>
            <person name="Hepburn T."/>
            <person name="Howarth C."/>
            <person name="Jen D."/>
            <person name="Larson L."/>
            <person name="Lewis B."/>
            <person name="Mehta T."/>
            <person name="Park D."/>
            <person name="Pearson M."/>
            <person name="Roberts A."/>
            <person name="Saif S."/>
            <person name="Shea T."/>
            <person name="Shenoy N."/>
            <person name="Sisk P."/>
            <person name="Stolte C."/>
            <person name="Sykes S."/>
            <person name="Walk T."/>
            <person name="White J."/>
            <person name="Yandava C."/>
            <person name="Klein B."/>
            <person name="McEwen J.G."/>
            <person name="Puccia R."/>
            <person name="Goldman G.H."/>
            <person name="Felipe M.S."/>
            <person name="Nino-Vega G."/>
            <person name="San-Blas G."/>
            <person name="Taylor J."/>
            <person name="Mendoza L."/>
            <person name="Galagan J."/>
            <person name="Nusbaum C."/>
            <person name="Birren B."/>
        </authorList>
    </citation>
    <scope>NUCLEOTIDE SEQUENCE</scope>
    <source>
        <strain evidence="2">G186AR</strain>
    </source>
</reference>
<feature type="region of interest" description="Disordered" evidence="1">
    <location>
        <begin position="35"/>
        <end position="88"/>
    </location>
</feature>
<dbReference type="HOGENOM" id="CLU_2060807_0_0_1"/>
<sequence length="119" mass="12255">MKPQTRTRRGEGGMAGGIREKSCCCCRMPAHQALAAGREGQGSRPDDGGGLGGTARSERVSVQPSLATASSTDRVHAEDREDEGEDDGGLLLVCTGTWDEQCGTEAVATAIALSDSTCA</sequence>
<accession>C0ND90</accession>
<evidence type="ECO:0000313" key="3">
    <source>
        <dbReference type="Proteomes" id="UP000001631"/>
    </source>
</evidence>
<evidence type="ECO:0000313" key="2">
    <source>
        <dbReference type="EMBL" id="EEH11631.1"/>
    </source>
</evidence>
<name>C0ND90_AJECG</name>
<dbReference type="GeneID" id="69034103"/>
<dbReference type="Proteomes" id="UP000001631">
    <property type="component" value="Unassembled WGS sequence"/>
</dbReference>
<dbReference type="RefSeq" id="XP_045292111.1">
    <property type="nucleotide sequence ID" value="XM_045428136.1"/>
</dbReference>
<dbReference type="EMBL" id="GG663363">
    <property type="protein sequence ID" value="EEH11631.1"/>
    <property type="molecule type" value="Genomic_DNA"/>
</dbReference>
<proteinExistence type="predicted"/>
<feature type="compositionally biased region" description="Polar residues" evidence="1">
    <location>
        <begin position="60"/>
        <end position="72"/>
    </location>
</feature>
<gene>
    <name evidence="2" type="ORF">HCBG_01086</name>
</gene>
<organism evidence="2 3">
    <name type="scientific">Ajellomyces capsulatus (strain G186AR / H82 / ATCC MYA-2454 / RMSCC 2432)</name>
    <name type="common">Darling's disease fungus</name>
    <name type="synonym">Histoplasma capsulatum</name>
    <dbReference type="NCBI Taxonomy" id="447093"/>
    <lineage>
        <taxon>Eukaryota</taxon>
        <taxon>Fungi</taxon>
        <taxon>Dikarya</taxon>
        <taxon>Ascomycota</taxon>
        <taxon>Pezizomycotina</taxon>
        <taxon>Eurotiomycetes</taxon>
        <taxon>Eurotiomycetidae</taxon>
        <taxon>Onygenales</taxon>
        <taxon>Ajellomycetaceae</taxon>
        <taxon>Histoplasma</taxon>
    </lineage>
</organism>